<dbReference type="Pfam" id="PF00535">
    <property type="entry name" value="Glycos_transf_2"/>
    <property type="match status" value="1"/>
</dbReference>
<keyword evidence="2" id="KW-0808">Transferase</keyword>
<evidence type="ECO:0000313" key="3">
    <source>
        <dbReference type="Proteomes" id="UP000095594"/>
    </source>
</evidence>
<dbReference type="AlphaFoldDB" id="A0A174KYR1"/>
<gene>
    <name evidence="2" type="primary">spsA_3</name>
    <name evidence="2" type="ORF">ERS852471_03140</name>
</gene>
<reference evidence="2 3" key="1">
    <citation type="submission" date="2015-09" db="EMBL/GenBank/DDBJ databases">
        <authorList>
            <consortium name="Pathogen Informatics"/>
        </authorList>
    </citation>
    <scope>NUCLEOTIDE SEQUENCE [LARGE SCALE GENOMIC DNA]</scope>
    <source>
        <strain evidence="2 3">2789STDY5834856</strain>
    </source>
</reference>
<dbReference type="InterPro" id="IPR001173">
    <property type="entry name" value="Glyco_trans_2-like"/>
</dbReference>
<dbReference type="RefSeq" id="WP_055268202.1">
    <property type="nucleotide sequence ID" value="NZ_CABIXQ010000029.1"/>
</dbReference>
<organism evidence="2 3">
    <name type="scientific">Clostridium disporicum</name>
    <dbReference type="NCBI Taxonomy" id="84024"/>
    <lineage>
        <taxon>Bacteria</taxon>
        <taxon>Bacillati</taxon>
        <taxon>Bacillota</taxon>
        <taxon>Clostridia</taxon>
        <taxon>Eubacteriales</taxon>
        <taxon>Clostridiaceae</taxon>
        <taxon>Clostridium</taxon>
    </lineage>
</organism>
<dbReference type="InterPro" id="IPR050834">
    <property type="entry name" value="Glycosyltransf_2"/>
</dbReference>
<sequence length="359" mass="42806">MSTKNVNYTNEKLFEECMNKNILDSKSYENLIKQEKYNKIKLMQTEITETQNKISIIIPTYNRRLQLLECINSILKQTYKNFEIIVVDDCSTDETEEYISKLLSDNRIKYLKNLKNSGPGYSRKVGFEKSSGEFIIFCDDDDYYIDSNYFTDAINIFKDGEISLICSNTFTHFEKENTFKFLDINFDNTICVEEYLENFQYKYMKPNSTFSAIFRKNKLVNGDLKNMKMVNDSSIYMRGLISGGKVFVNRKIIGVYRVHSQNITLTIKADFIIENLKEKKYIYERIVENKLFNGADKWLSKQIEVTFKYLLWCSNPTRKEINKIFNWILKNTNKNINLIIKLWLYRQFVRLRNMKERFM</sequence>
<dbReference type="PANTHER" id="PTHR43685">
    <property type="entry name" value="GLYCOSYLTRANSFERASE"/>
    <property type="match status" value="1"/>
</dbReference>
<proteinExistence type="predicted"/>
<dbReference type="InterPro" id="IPR029044">
    <property type="entry name" value="Nucleotide-diphossugar_trans"/>
</dbReference>
<feature type="domain" description="Glycosyltransferase 2-like" evidence="1">
    <location>
        <begin position="55"/>
        <end position="216"/>
    </location>
</feature>
<dbReference type="EMBL" id="CYZX01000029">
    <property type="protein sequence ID" value="CUP17444.1"/>
    <property type="molecule type" value="Genomic_DNA"/>
</dbReference>
<evidence type="ECO:0000313" key="2">
    <source>
        <dbReference type="EMBL" id="CUP17444.1"/>
    </source>
</evidence>
<protein>
    <submittedName>
        <fullName evidence="2">Glycosyltransferase</fullName>
    </submittedName>
</protein>
<dbReference type="Gene3D" id="3.90.550.10">
    <property type="entry name" value="Spore Coat Polysaccharide Biosynthesis Protein SpsA, Chain A"/>
    <property type="match status" value="1"/>
</dbReference>
<accession>A0A174KYR1</accession>
<name>A0A174KYR1_9CLOT</name>
<dbReference type="SUPFAM" id="SSF53448">
    <property type="entry name" value="Nucleotide-diphospho-sugar transferases"/>
    <property type="match status" value="1"/>
</dbReference>
<evidence type="ECO:0000259" key="1">
    <source>
        <dbReference type="Pfam" id="PF00535"/>
    </source>
</evidence>
<dbReference type="PANTHER" id="PTHR43685:SF2">
    <property type="entry name" value="GLYCOSYLTRANSFERASE 2-LIKE DOMAIN-CONTAINING PROTEIN"/>
    <property type="match status" value="1"/>
</dbReference>
<dbReference type="GO" id="GO:0016740">
    <property type="term" value="F:transferase activity"/>
    <property type="evidence" value="ECO:0007669"/>
    <property type="project" value="UniProtKB-KW"/>
</dbReference>
<dbReference type="Proteomes" id="UP000095594">
    <property type="component" value="Unassembled WGS sequence"/>
</dbReference>
<dbReference type="CDD" id="cd00761">
    <property type="entry name" value="Glyco_tranf_GTA_type"/>
    <property type="match status" value="1"/>
</dbReference>